<dbReference type="AlphaFoldDB" id="B3RZP9"/>
<proteinExistence type="predicted"/>
<dbReference type="PANTHER" id="PTHR34831">
    <property type="entry name" value="MIGRATION AND INVASION-INHIBITORY PROTEIN"/>
    <property type="match status" value="1"/>
</dbReference>
<dbReference type="KEGG" id="tad:TRIADDRAFT_57532"/>
<dbReference type="InterPro" id="IPR031466">
    <property type="entry name" value="MIIP"/>
</dbReference>
<dbReference type="FunCoup" id="B3RZP9">
    <property type="interactions" value="34"/>
</dbReference>
<dbReference type="RefSeq" id="XP_002113405.1">
    <property type="nucleotide sequence ID" value="XM_002113369.1"/>
</dbReference>
<reference evidence="2 3" key="1">
    <citation type="journal article" date="2008" name="Nature">
        <title>The Trichoplax genome and the nature of placozoans.</title>
        <authorList>
            <person name="Srivastava M."/>
            <person name="Begovic E."/>
            <person name="Chapman J."/>
            <person name="Putnam N.H."/>
            <person name="Hellsten U."/>
            <person name="Kawashima T."/>
            <person name="Kuo A."/>
            <person name="Mitros T."/>
            <person name="Salamov A."/>
            <person name="Carpenter M.L."/>
            <person name="Signorovitch A.Y."/>
            <person name="Moreno M.A."/>
            <person name="Kamm K."/>
            <person name="Grimwood J."/>
            <person name="Schmutz J."/>
            <person name="Shapiro H."/>
            <person name="Grigoriev I.V."/>
            <person name="Buss L.W."/>
            <person name="Schierwater B."/>
            <person name="Dellaporta S.L."/>
            <person name="Rokhsar D.S."/>
        </authorList>
    </citation>
    <scope>NUCLEOTIDE SEQUENCE [LARGE SCALE GENOMIC DNA]</scope>
    <source>
        <strain evidence="2 3">Grell-BS-1999</strain>
    </source>
</reference>
<protein>
    <submittedName>
        <fullName evidence="2">Uncharacterized protein</fullName>
    </submittedName>
</protein>
<evidence type="ECO:0000313" key="2">
    <source>
        <dbReference type="EMBL" id="EDV23879.1"/>
    </source>
</evidence>
<dbReference type="GO" id="GO:0030336">
    <property type="term" value="P:negative regulation of cell migration"/>
    <property type="evidence" value="ECO:0007669"/>
    <property type="project" value="InterPro"/>
</dbReference>
<feature type="region of interest" description="Disordered" evidence="1">
    <location>
        <begin position="60"/>
        <end position="80"/>
    </location>
</feature>
<evidence type="ECO:0000313" key="3">
    <source>
        <dbReference type="Proteomes" id="UP000009022"/>
    </source>
</evidence>
<dbReference type="GeneID" id="6754618"/>
<feature type="region of interest" description="Disordered" evidence="1">
    <location>
        <begin position="1"/>
        <end position="46"/>
    </location>
</feature>
<dbReference type="EMBL" id="DS985246">
    <property type="protein sequence ID" value="EDV23879.1"/>
    <property type="molecule type" value="Genomic_DNA"/>
</dbReference>
<organism evidence="2 3">
    <name type="scientific">Trichoplax adhaerens</name>
    <name type="common">Trichoplax reptans</name>
    <dbReference type="NCBI Taxonomy" id="10228"/>
    <lineage>
        <taxon>Eukaryota</taxon>
        <taxon>Metazoa</taxon>
        <taxon>Placozoa</taxon>
        <taxon>Uniplacotomia</taxon>
        <taxon>Trichoplacea</taxon>
        <taxon>Trichoplacidae</taxon>
        <taxon>Trichoplax</taxon>
    </lineage>
</organism>
<dbReference type="OrthoDB" id="10002384at2759"/>
<name>B3RZP9_TRIAD</name>
<dbReference type="PANTHER" id="PTHR34831:SF1">
    <property type="entry name" value="MIGRATION AND INVASION-INHIBITORY PROTEIN"/>
    <property type="match status" value="1"/>
</dbReference>
<dbReference type="InParanoid" id="B3RZP9"/>
<keyword evidence="3" id="KW-1185">Reference proteome</keyword>
<dbReference type="Pfam" id="PF15734">
    <property type="entry name" value="MIIP"/>
    <property type="match status" value="1"/>
</dbReference>
<dbReference type="PhylomeDB" id="B3RZP9"/>
<gene>
    <name evidence="2" type="ORF">TRIADDRAFT_57532</name>
</gene>
<evidence type="ECO:0000256" key="1">
    <source>
        <dbReference type="SAM" id="MobiDB-lite"/>
    </source>
</evidence>
<dbReference type="CTD" id="6754618"/>
<sequence length="290" mass="33608">MQASTPKRYSKQLHQDGNQRPNLNLAAQDLGDPSKPKSILLATNQTPKKENLSVRFEDSFQRQVRKSPSHTSRATQHEWISSLMDNSRNINEEDPCESNFKDILEFRRVNREECECDIERMRELELGLSQSAHLLPQDDSLPKRKIHHYYVNDRLFLEPVYIDNEGYHETGTPSYLDNIRVTLRHSILEPQDKVKPHRRNSFDPRDSMSLSQHCLAGWKSSKLNITQSSSPMDLRSAANQPFIRTRMQPVQNEKASKVPSNSTKDLIDRMHAINYTMQLLEKEQQSLGDV</sequence>
<dbReference type="eggNOG" id="ENOG502RZQ8">
    <property type="taxonomic scope" value="Eukaryota"/>
</dbReference>
<dbReference type="OMA" id="CECDIER"/>
<dbReference type="GO" id="GO:0010972">
    <property type="term" value="P:negative regulation of G2/M transition of mitotic cell cycle"/>
    <property type="evidence" value="ECO:0007669"/>
    <property type="project" value="InterPro"/>
</dbReference>
<dbReference type="Proteomes" id="UP000009022">
    <property type="component" value="Unassembled WGS sequence"/>
</dbReference>
<accession>B3RZP9</accession>
<dbReference type="HOGENOM" id="CLU_960852_0_0_1"/>